<sequence>MHIEKRFIHSSTANSSTNADTIAIIISVAAAVVFTAVLVKFCFFSKPKDDFSDKGSIISKSESTGKMNLIRQSVVDRV</sequence>
<evidence type="ECO:0000313" key="3">
    <source>
        <dbReference type="Proteomes" id="UP000070444"/>
    </source>
</evidence>
<evidence type="ECO:0000313" key="2">
    <source>
        <dbReference type="EMBL" id="KXN68423.1"/>
    </source>
</evidence>
<evidence type="ECO:0000256" key="1">
    <source>
        <dbReference type="SAM" id="Phobius"/>
    </source>
</evidence>
<proteinExistence type="predicted"/>
<keyword evidence="3" id="KW-1185">Reference proteome</keyword>
<feature type="transmembrane region" description="Helical" evidence="1">
    <location>
        <begin position="22"/>
        <end position="44"/>
    </location>
</feature>
<keyword evidence="1" id="KW-1133">Transmembrane helix</keyword>
<dbReference type="EMBL" id="KQ964576">
    <property type="protein sequence ID" value="KXN68423.1"/>
    <property type="molecule type" value="Genomic_DNA"/>
</dbReference>
<name>A0A137P033_CONC2</name>
<feature type="non-terminal residue" evidence="2">
    <location>
        <position position="78"/>
    </location>
</feature>
<keyword evidence="1" id="KW-0812">Transmembrane</keyword>
<accession>A0A137P033</accession>
<keyword evidence="1" id="KW-0472">Membrane</keyword>
<reference evidence="2 3" key="1">
    <citation type="journal article" date="2015" name="Genome Biol. Evol.">
        <title>Phylogenomic analyses indicate that early fungi evolved digesting cell walls of algal ancestors of land plants.</title>
        <authorList>
            <person name="Chang Y."/>
            <person name="Wang S."/>
            <person name="Sekimoto S."/>
            <person name="Aerts A.L."/>
            <person name="Choi C."/>
            <person name="Clum A."/>
            <person name="LaButti K.M."/>
            <person name="Lindquist E.A."/>
            <person name="Yee Ngan C."/>
            <person name="Ohm R.A."/>
            <person name="Salamov A.A."/>
            <person name="Grigoriev I.V."/>
            <person name="Spatafora J.W."/>
            <person name="Berbee M.L."/>
        </authorList>
    </citation>
    <scope>NUCLEOTIDE SEQUENCE [LARGE SCALE GENOMIC DNA]</scope>
    <source>
        <strain evidence="2 3">NRRL 28638</strain>
    </source>
</reference>
<organism evidence="2 3">
    <name type="scientific">Conidiobolus coronatus (strain ATCC 28846 / CBS 209.66 / NRRL 28638)</name>
    <name type="common">Delacroixia coronata</name>
    <dbReference type="NCBI Taxonomy" id="796925"/>
    <lineage>
        <taxon>Eukaryota</taxon>
        <taxon>Fungi</taxon>
        <taxon>Fungi incertae sedis</taxon>
        <taxon>Zoopagomycota</taxon>
        <taxon>Entomophthoromycotina</taxon>
        <taxon>Entomophthoromycetes</taxon>
        <taxon>Entomophthorales</taxon>
        <taxon>Ancylistaceae</taxon>
        <taxon>Conidiobolus</taxon>
    </lineage>
</organism>
<dbReference type="Proteomes" id="UP000070444">
    <property type="component" value="Unassembled WGS sequence"/>
</dbReference>
<dbReference type="AlphaFoldDB" id="A0A137P033"/>
<gene>
    <name evidence="2" type="ORF">CONCODRAFT_79747</name>
</gene>
<protein>
    <submittedName>
        <fullName evidence="2">Uncharacterized protein</fullName>
    </submittedName>
</protein>